<proteinExistence type="predicted"/>
<feature type="transmembrane region" description="Helical" evidence="9">
    <location>
        <begin position="290"/>
        <end position="311"/>
    </location>
</feature>
<evidence type="ECO:0000256" key="1">
    <source>
        <dbReference type="ARBA" id="ARBA00004651"/>
    </source>
</evidence>
<dbReference type="InterPro" id="IPR004762">
    <property type="entry name" value="Amino_acid_permease_fungi"/>
</dbReference>
<protein>
    <recommendedName>
        <fullName evidence="10">Amino acid permease/ SLC12A domain-containing protein</fullName>
    </recommendedName>
</protein>
<evidence type="ECO:0000313" key="12">
    <source>
        <dbReference type="Proteomes" id="UP000433876"/>
    </source>
</evidence>
<feature type="compositionally biased region" description="Polar residues" evidence="8">
    <location>
        <begin position="115"/>
        <end position="124"/>
    </location>
</feature>
<dbReference type="Gene3D" id="1.20.1740.10">
    <property type="entry name" value="Amino acid/polyamine transporter I"/>
    <property type="match status" value="1"/>
</dbReference>
<feature type="domain" description="Amino acid permease/ SLC12A" evidence="10">
    <location>
        <begin position="150"/>
        <end position="637"/>
    </location>
</feature>
<keyword evidence="4 9" id="KW-0812">Transmembrane</keyword>
<evidence type="ECO:0000256" key="9">
    <source>
        <dbReference type="SAM" id="Phobius"/>
    </source>
</evidence>
<dbReference type="InterPro" id="IPR004840">
    <property type="entry name" value="Amino_acid_permease_CS"/>
</dbReference>
<dbReference type="NCBIfam" id="TIGR00913">
    <property type="entry name" value="2A0310"/>
    <property type="match status" value="1"/>
</dbReference>
<feature type="region of interest" description="Disordered" evidence="8">
    <location>
        <begin position="65"/>
        <end position="125"/>
    </location>
</feature>
<evidence type="ECO:0000256" key="5">
    <source>
        <dbReference type="ARBA" id="ARBA00022970"/>
    </source>
</evidence>
<dbReference type="EMBL" id="NMPR01000038">
    <property type="protein sequence ID" value="KAA8633381.1"/>
    <property type="molecule type" value="Genomic_DNA"/>
</dbReference>
<feature type="transmembrane region" description="Helical" evidence="9">
    <location>
        <begin position="447"/>
        <end position="472"/>
    </location>
</feature>
<evidence type="ECO:0000256" key="8">
    <source>
        <dbReference type="SAM" id="MobiDB-lite"/>
    </source>
</evidence>
<evidence type="ECO:0000256" key="4">
    <source>
        <dbReference type="ARBA" id="ARBA00022692"/>
    </source>
</evidence>
<name>A0A8S8ZXT4_SORMA</name>
<feature type="transmembrane region" description="Helical" evidence="9">
    <location>
        <begin position="181"/>
        <end position="208"/>
    </location>
</feature>
<feature type="compositionally biased region" description="Basic and acidic residues" evidence="8">
    <location>
        <begin position="65"/>
        <end position="78"/>
    </location>
</feature>
<dbReference type="Proteomes" id="UP000433876">
    <property type="component" value="Unassembled WGS sequence"/>
</dbReference>
<keyword evidence="5" id="KW-0029">Amino-acid transport</keyword>
<feature type="compositionally biased region" description="Basic and acidic residues" evidence="8">
    <location>
        <begin position="89"/>
        <end position="101"/>
    </location>
</feature>
<dbReference type="AlphaFoldDB" id="A0A8S8ZXT4"/>
<sequence>MTGRNTSKMKPKKRDTVPTDIEMAAYGSKGGDSFAQGSSWSIREPFGVGHVPAWARGRHRQDPPLRRFIDSFKRDPGRRVSTHGIYGHGHPDQYRYRDGTRASDQAADSSDPSSETPRGQQNHGSHYFDLHAANVRTANTGLARELKGRHLQMIAIGGSVGTGLFVASGKCLFLGGPAALIIAYGFVGIMLWCTIQALGELAVAFPVAGSFSSYSTRFLDPAWGFAMGWNYALQWLTVLPLELVAASITIGYWNDKLNKAIFITIFLIIVIIINLFGIKGYGEAEFVFSLIKITAVIGFIILAAVINIGGFPDDAHGGSTGYIGGRYWTNPGAFHNGFKGLCSVFVSAAFAFTGTELVGLAAAETANPRKSLPTAIKQVFWRITVFYVVSLTLIGLIVPYNHPYLLGNTPSDGSPDRKKESYSVSDASHSPFVIAIESAYIDILPGIMNAVILVAVLSVGNSAVFGSSRTLAALADQRQAPQILAYVDRKGRPLFAILFAALVGLIGYLADLKFQADVLNWLLAVSGLSSIFTWGSICLCHIRFRRAWARRGRSLSQLSFTAQAGVTGSYIGLGLNIFVLIAQFWTAAFPIVTFTDNQDSDHASASKVVQTFFLQYLCVPIVGAFYLVHKLWFRTRVVRSEEMDLDTGRRRDVNLPVLLMQEREEVEGWPGWKRVYRFFC</sequence>
<evidence type="ECO:0000256" key="3">
    <source>
        <dbReference type="ARBA" id="ARBA00022475"/>
    </source>
</evidence>
<dbReference type="Pfam" id="PF00324">
    <property type="entry name" value="AA_permease"/>
    <property type="match status" value="1"/>
</dbReference>
<dbReference type="VEuPathDB" id="FungiDB:SMAC_04837"/>
<dbReference type="FunFam" id="1.20.1740.10:FF:000017">
    <property type="entry name" value="Amino acid permease"/>
    <property type="match status" value="1"/>
</dbReference>
<dbReference type="PANTHER" id="PTHR43341">
    <property type="entry name" value="AMINO ACID PERMEASE"/>
    <property type="match status" value="1"/>
</dbReference>
<keyword evidence="3" id="KW-1003">Cell membrane</keyword>
<feature type="transmembrane region" description="Helical" evidence="9">
    <location>
        <begin position="379"/>
        <end position="400"/>
    </location>
</feature>
<dbReference type="InterPro" id="IPR050524">
    <property type="entry name" value="APC_YAT"/>
</dbReference>
<evidence type="ECO:0000259" key="10">
    <source>
        <dbReference type="Pfam" id="PF00324"/>
    </source>
</evidence>
<keyword evidence="7 9" id="KW-0472">Membrane</keyword>
<accession>A0A8S8ZXT4</accession>
<dbReference type="PANTHER" id="PTHR43341:SF1">
    <property type="entry name" value="GENERAL AMINO-ACID PERMEASE GAP1"/>
    <property type="match status" value="1"/>
</dbReference>
<comment type="caution">
    <text evidence="11">The sequence shown here is derived from an EMBL/GenBank/DDBJ whole genome shotgun (WGS) entry which is preliminary data.</text>
</comment>
<dbReference type="InterPro" id="IPR004841">
    <property type="entry name" value="AA-permease/SLC12A_dom"/>
</dbReference>
<reference evidence="11 12" key="1">
    <citation type="submission" date="2017-07" db="EMBL/GenBank/DDBJ databases">
        <title>Genome sequence of the Sordaria macrospora wild type strain R19027.</title>
        <authorList>
            <person name="Nowrousian M."/>
            <person name="Teichert I."/>
            <person name="Kueck U."/>
        </authorList>
    </citation>
    <scope>NUCLEOTIDE SEQUENCE [LARGE SCALE GENOMIC DNA]</scope>
    <source>
        <strain evidence="11 12">R19027</strain>
        <tissue evidence="11">Mycelium</tissue>
    </source>
</reference>
<organism evidence="11 12">
    <name type="scientific">Sordaria macrospora</name>
    <dbReference type="NCBI Taxonomy" id="5147"/>
    <lineage>
        <taxon>Eukaryota</taxon>
        <taxon>Fungi</taxon>
        <taxon>Dikarya</taxon>
        <taxon>Ascomycota</taxon>
        <taxon>Pezizomycotina</taxon>
        <taxon>Sordariomycetes</taxon>
        <taxon>Sordariomycetidae</taxon>
        <taxon>Sordariales</taxon>
        <taxon>Sordariaceae</taxon>
        <taxon>Sordaria</taxon>
    </lineage>
</organism>
<dbReference type="GO" id="GO:0005886">
    <property type="term" value="C:plasma membrane"/>
    <property type="evidence" value="ECO:0007669"/>
    <property type="project" value="UniProtKB-SubCell"/>
</dbReference>
<feature type="transmembrane region" description="Helical" evidence="9">
    <location>
        <begin position="260"/>
        <end position="278"/>
    </location>
</feature>
<evidence type="ECO:0000256" key="7">
    <source>
        <dbReference type="ARBA" id="ARBA00023136"/>
    </source>
</evidence>
<feature type="transmembrane region" description="Helical" evidence="9">
    <location>
        <begin position="612"/>
        <end position="633"/>
    </location>
</feature>
<comment type="subcellular location">
    <subcellularLocation>
        <location evidence="1">Cell membrane</location>
        <topology evidence="1">Multi-pass membrane protein</topology>
    </subcellularLocation>
</comment>
<gene>
    <name evidence="11" type="ORF">SMACR_04837</name>
</gene>
<keyword evidence="6 9" id="KW-1133">Transmembrane helix</keyword>
<feature type="transmembrane region" description="Helical" evidence="9">
    <location>
        <begin position="493"/>
        <end position="510"/>
    </location>
</feature>
<evidence type="ECO:0000256" key="2">
    <source>
        <dbReference type="ARBA" id="ARBA00022448"/>
    </source>
</evidence>
<feature type="compositionally biased region" description="Low complexity" evidence="8">
    <location>
        <begin position="102"/>
        <end position="114"/>
    </location>
</feature>
<feature type="transmembrane region" description="Helical" evidence="9">
    <location>
        <begin position="565"/>
        <end position="592"/>
    </location>
</feature>
<feature type="transmembrane region" description="Helical" evidence="9">
    <location>
        <begin position="229"/>
        <end position="254"/>
    </location>
</feature>
<dbReference type="PROSITE" id="PS00218">
    <property type="entry name" value="AMINO_ACID_PERMEASE_1"/>
    <property type="match status" value="1"/>
</dbReference>
<dbReference type="GO" id="GO:0015171">
    <property type="term" value="F:amino acid transmembrane transporter activity"/>
    <property type="evidence" value="ECO:0007669"/>
    <property type="project" value="TreeGrafter"/>
</dbReference>
<evidence type="ECO:0000313" key="11">
    <source>
        <dbReference type="EMBL" id="KAA8633381.1"/>
    </source>
</evidence>
<feature type="transmembrane region" description="Helical" evidence="9">
    <location>
        <begin position="154"/>
        <end position="175"/>
    </location>
</feature>
<evidence type="ECO:0000256" key="6">
    <source>
        <dbReference type="ARBA" id="ARBA00022989"/>
    </source>
</evidence>
<keyword evidence="2" id="KW-0813">Transport</keyword>
<feature type="transmembrane region" description="Helical" evidence="9">
    <location>
        <begin position="522"/>
        <end position="544"/>
    </location>
</feature>
<feature type="transmembrane region" description="Helical" evidence="9">
    <location>
        <begin position="338"/>
        <end position="358"/>
    </location>
</feature>